<accession>A0A1M6Q7W6</accession>
<organism evidence="1 2">
    <name type="scientific">Desulfatibacillum alkenivorans DSM 16219</name>
    <dbReference type="NCBI Taxonomy" id="1121393"/>
    <lineage>
        <taxon>Bacteria</taxon>
        <taxon>Pseudomonadati</taxon>
        <taxon>Thermodesulfobacteriota</taxon>
        <taxon>Desulfobacteria</taxon>
        <taxon>Desulfobacterales</taxon>
        <taxon>Desulfatibacillaceae</taxon>
        <taxon>Desulfatibacillum</taxon>
    </lineage>
</organism>
<evidence type="ECO:0000313" key="2">
    <source>
        <dbReference type="Proteomes" id="UP000183994"/>
    </source>
</evidence>
<dbReference type="Proteomes" id="UP000183994">
    <property type="component" value="Unassembled WGS sequence"/>
</dbReference>
<protein>
    <submittedName>
        <fullName evidence="1">Uncharacterized protein</fullName>
    </submittedName>
</protein>
<evidence type="ECO:0000313" key="1">
    <source>
        <dbReference type="EMBL" id="SHK16352.1"/>
    </source>
</evidence>
<sequence>MKKDQSFFLDMGRVKQNITIQKISSVFQWAIESYNVNRIKQADLLPIVVLALDHLLPDVVGNRPQKDFSLCVSPMKKGSRPKKVKTQNSNIWSEECLVDINIMYGKTHPYETVLTAESEGYENHAVALQKKGWQDDNNDMMWDLYKLLMIPSPIRFFVTRCSRNNQECLYKSTKAMVGAYAHKYPESIICTVQMPTAQLKNAPATVAIWAKESGWNVDDEVIFSGAS</sequence>
<dbReference type="EMBL" id="FQZU01000019">
    <property type="protein sequence ID" value="SHK16352.1"/>
    <property type="molecule type" value="Genomic_DNA"/>
</dbReference>
<proteinExistence type="predicted"/>
<reference evidence="2" key="1">
    <citation type="submission" date="2016-11" db="EMBL/GenBank/DDBJ databases">
        <authorList>
            <person name="Varghese N."/>
            <person name="Submissions S."/>
        </authorList>
    </citation>
    <scope>NUCLEOTIDE SEQUENCE [LARGE SCALE GENOMIC DNA]</scope>
    <source>
        <strain evidence="2">DSM 16219</strain>
    </source>
</reference>
<gene>
    <name evidence="1" type="ORF">SAMN02745216_02990</name>
</gene>
<dbReference type="AlphaFoldDB" id="A0A1M6Q7W6"/>
<dbReference type="RefSeq" id="WP_073477006.1">
    <property type="nucleotide sequence ID" value="NZ_FQZU01000019.1"/>
</dbReference>
<name>A0A1M6Q7W6_9BACT</name>
<keyword evidence="2" id="KW-1185">Reference proteome</keyword>